<dbReference type="Pfam" id="PF00550">
    <property type="entry name" value="PP-binding"/>
    <property type="match status" value="1"/>
</dbReference>
<evidence type="ECO:0000259" key="3">
    <source>
        <dbReference type="PROSITE" id="PS50075"/>
    </source>
</evidence>
<dbReference type="Gene3D" id="1.10.1200.10">
    <property type="entry name" value="ACP-like"/>
    <property type="match status" value="1"/>
</dbReference>
<dbReference type="OrthoDB" id="5517555at2"/>
<dbReference type="EMBL" id="CP012333">
    <property type="protein sequence ID" value="AKU95807.1"/>
    <property type="molecule type" value="Genomic_DNA"/>
</dbReference>
<keyword evidence="2" id="KW-0597">Phosphoprotein</keyword>
<dbReference type="InterPro" id="IPR036736">
    <property type="entry name" value="ACP-like_sf"/>
</dbReference>
<dbReference type="GO" id="GO:0000035">
    <property type="term" value="F:acyl binding"/>
    <property type="evidence" value="ECO:0007669"/>
    <property type="project" value="TreeGrafter"/>
</dbReference>
<dbReference type="InterPro" id="IPR003231">
    <property type="entry name" value="ACP"/>
</dbReference>
<proteinExistence type="predicted"/>
<dbReference type="PANTHER" id="PTHR20863">
    <property type="entry name" value="ACYL CARRIER PROTEIN"/>
    <property type="match status" value="1"/>
</dbReference>
<dbReference type="InterPro" id="IPR009081">
    <property type="entry name" value="PP-bd_ACP"/>
</dbReference>
<sequence>MNQQEVMSQVVAIIKPFVKSEGALASVSMETSILKDLKVNSARLVDIVLEIEDIFGIAVKDEDADRVKTVGDAVTLILAAKA</sequence>
<dbReference type="GO" id="GO:0000036">
    <property type="term" value="F:acyl carrier activity"/>
    <property type="evidence" value="ECO:0007669"/>
    <property type="project" value="TreeGrafter"/>
</dbReference>
<protein>
    <submittedName>
        <fullName evidence="4">Acyl carrier protein</fullName>
    </submittedName>
</protein>
<gene>
    <name evidence="4" type="ORF">AKJ09_02471</name>
</gene>
<dbReference type="RefSeq" id="WP_146647192.1">
    <property type="nucleotide sequence ID" value="NZ_CP012333.1"/>
</dbReference>
<keyword evidence="1" id="KW-0596">Phosphopantetheine</keyword>
<dbReference type="GO" id="GO:0005829">
    <property type="term" value="C:cytosol"/>
    <property type="evidence" value="ECO:0007669"/>
    <property type="project" value="TreeGrafter"/>
</dbReference>
<dbReference type="Proteomes" id="UP000064967">
    <property type="component" value="Chromosome"/>
</dbReference>
<dbReference type="GO" id="GO:0016020">
    <property type="term" value="C:membrane"/>
    <property type="evidence" value="ECO:0007669"/>
    <property type="project" value="GOC"/>
</dbReference>
<dbReference type="PANTHER" id="PTHR20863:SF76">
    <property type="entry name" value="CARRIER DOMAIN-CONTAINING PROTEIN"/>
    <property type="match status" value="1"/>
</dbReference>
<keyword evidence="5" id="KW-1185">Reference proteome</keyword>
<evidence type="ECO:0000313" key="4">
    <source>
        <dbReference type="EMBL" id="AKU95807.1"/>
    </source>
</evidence>
<dbReference type="AlphaFoldDB" id="A0A0K1PQK7"/>
<name>A0A0K1PQK7_9BACT</name>
<dbReference type="STRING" id="1391654.AKJ09_02471"/>
<evidence type="ECO:0000256" key="1">
    <source>
        <dbReference type="ARBA" id="ARBA00022450"/>
    </source>
</evidence>
<accession>A0A0K1PQK7</accession>
<dbReference type="PROSITE" id="PS50075">
    <property type="entry name" value="CARRIER"/>
    <property type="match status" value="1"/>
</dbReference>
<evidence type="ECO:0000256" key="2">
    <source>
        <dbReference type="ARBA" id="ARBA00022553"/>
    </source>
</evidence>
<dbReference type="GO" id="GO:0009245">
    <property type="term" value="P:lipid A biosynthetic process"/>
    <property type="evidence" value="ECO:0007669"/>
    <property type="project" value="TreeGrafter"/>
</dbReference>
<reference evidence="4 5" key="1">
    <citation type="submission" date="2015-08" db="EMBL/GenBank/DDBJ databases">
        <authorList>
            <person name="Babu N.S."/>
            <person name="Beckwith C.J."/>
            <person name="Beseler K.G."/>
            <person name="Brison A."/>
            <person name="Carone J.V."/>
            <person name="Caskin T.P."/>
            <person name="Diamond M."/>
            <person name="Durham M.E."/>
            <person name="Foxe J.M."/>
            <person name="Go M."/>
            <person name="Henderson B.A."/>
            <person name="Jones I.B."/>
            <person name="McGettigan J.A."/>
            <person name="Micheletti S.J."/>
            <person name="Nasrallah M.E."/>
            <person name="Ortiz D."/>
            <person name="Piller C.R."/>
            <person name="Privatt S.R."/>
            <person name="Schneider S.L."/>
            <person name="Sharp S."/>
            <person name="Smith T.C."/>
            <person name="Stanton J.D."/>
            <person name="Ullery H.E."/>
            <person name="Wilson R.J."/>
            <person name="Serrano M.G."/>
            <person name="Buck G."/>
            <person name="Lee V."/>
            <person name="Wang Y."/>
            <person name="Carvalho R."/>
            <person name="Voegtly L."/>
            <person name="Shi R."/>
            <person name="Duckworth R."/>
            <person name="Johnson A."/>
            <person name="Loviza R."/>
            <person name="Walstead R."/>
            <person name="Shah Z."/>
            <person name="Kiflezghi M."/>
            <person name="Wade K."/>
            <person name="Ball S.L."/>
            <person name="Bradley K.W."/>
            <person name="Asai D.J."/>
            <person name="Bowman C.A."/>
            <person name="Russell D.A."/>
            <person name="Pope W.H."/>
            <person name="Jacobs-Sera D."/>
            <person name="Hendrix R.W."/>
            <person name="Hatfull G.F."/>
        </authorList>
    </citation>
    <scope>NUCLEOTIDE SEQUENCE [LARGE SCALE GENOMIC DNA]</scope>
    <source>
        <strain evidence="4 5">DSM 27648</strain>
    </source>
</reference>
<dbReference type="SUPFAM" id="SSF47336">
    <property type="entry name" value="ACP-like"/>
    <property type="match status" value="1"/>
</dbReference>
<feature type="domain" description="Carrier" evidence="3">
    <location>
        <begin position="4"/>
        <end position="81"/>
    </location>
</feature>
<evidence type="ECO:0000313" key="5">
    <source>
        <dbReference type="Proteomes" id="UP000064967"/>
    </source>
</evidence>
<dbReference type="KEGG" id="llu:AKJ09_02471"/>
<organism evidence="4 5">
    <name type="scientific">Labilithrix luteola</name>
    <dbReference type="NCBI Taxonomy" id="1391654"/>
    <lineage>
        <taxon>Bacteria</taxon>
        <taxon>Pseudomonadati</taxon>
        <taxon>Myxococcota</taxon>
        <taxon>Polyangia</taxon>
        <taxon>Polyangiales</taxon>
        <taxon>Labilitrichaceae</taxon>
        <taxon>Labilithrix</taxon>
    </lineage>
</organism>